<proteinExistence type="predicted"/>
<comment type="subcellular location">
    <subcellularLocation>
        <location evidence="1">Nucleus</location>
    </subcellularLocation>
</comment>
<evidence type="ECO:0000313" key="5">
    <source>
        <dbReference type="Proteomes" id="UP001239994"/>
    </source>
</evidence>
<feature type="region of interest" description="Disordered" evidence="2">
    <location>
        <begin position="1"/>
        <end position="48"/>
    </location>
</feature>
<dbReference type="InterPro" id="IPR000953">
    <property type="entry name" value="Chromo/chromo_shadow_dom"/>
</dbReference>
<keyword evidence="5" id="KW-1185">Reference proteome</keyword>
<organism evidence="4 5">
    <name type="scientific">Electrophorus voltai</name>
    <dbReference type="NCBI Taxonomy" id="2609070"/>
    <lineage>
        <taxon>Eukaryota</taxon>
        <taxon>Metazoa</taxon>
        <taxon>Chordata</taxon>
        <taxon>Craniata</taxon>
        <taxon>Vertebrata</taxon>
        <taxon>Euteleostomi</taxon>
        <taxon>Actinopterygii</taxon>
        <taxon>Neopterygii</taxon>
        <taxon>Teleostei</taxon>
        <taxon>Ostariophysi</taxon>
        <taxon>Gymnotiformes</taxon>
        <taxon>Gymnotoidei</taxon>
        <taxon>Gymnotidae</taxon>
        <taxon>Electrophorus</taxon>
    </lineage>
</organism>
<evidence type="ECO:0000313" key="4">
    <source>
        <dbReference type="EMBL" id="KAK1784068.1"/>
    </source>
</evidence>
<evidence type="ECO:0000259" key="3">
    <source>
        <dbReference type="PROSITE" id="PS50013"/>
    </source>
</evidence>
<feature type="compositionally biased region" description="Basic residues" evidence="2">
    <location>
        <begin position="179"/>
        <end position="190"/>
    </location>
</feature>
<dbReference type="InterPro" id="IPR016197">
    <property type="entry name" value="Chromo-like_dom_sf"/>
</dbReference>
<gene>
    <name evidence="4" type="ORF">P4O66_004323</name>
</gene>
<dbReference type="SUPFAM" id="SSF54160">
    <property type="entry name" value="Chromo domain-like"/>
    <property type="match status" value="1"/>
</dbReference>
<feature type="region of interest" description="Disordered" evidence="2">
    <location>
        <begin position="133"/>
        <end position="190"/>
    </location>
</feature>
<evidence type="ECO:0000256" key="2">
    <source>
        <dbReference type="SAM" id="MobiDB-lite"/>
    </source>
</evidence>
<dbReference type="AlphaFoldDB" id="A0AAD9DKG2"/>
<protein>
    <recommendedName>
        <fullName evidence="3">Chromo domain-containing protein</fullName>
    </recommendedName>
</protein>
<feature type="domain" description="Chromo" evidence="3">
    <location>
        <begin position="89"/>
        <end position="147"/>
    </location>
</feature>
<dbReference type="PROSITE" id="PS50013">
    <property type="entry name" value="CHROMO_2"/>
    <property type="match status" value="1"/>
</dbReference>
<dbReference type="GO" id="GO:0005634">
    <property type="term" value="C:nucleus"/>
    <property type="evidence" value="ECO:0007669"/>
    <property type="project" value="UniProtKB-SubCell"/>
</dbReference>
<evidence type="ECO:0000256" key="1">
    <source>
        <dbReference type="ARBA" id="ARBA00004123"/>
    </source>
</evidence>
<sequence length="190" mass="20773">MHRVVFRSCPTVRQETKSRRQAGVSNQEITQDEETLGTPHGNKPSQRVHGQGKLIKGMVMRGMGISPLSAATTPINPPAPVEIDGEPAYAICALWDSRRRNGTLQYLVDLEGYGPEEQSWVPRADVPHPSMLADFHAAHPDRPGPQGPGRPRTTRPRASGAGRQMGGIVTNPRNNHQPLHSHAHSHPPLI</sequence>
<dbReference type="Gene3D" id="2.40.50.40">
    <property type="match status" value="1"/>
</dbReference>
<dbReference type="EMBL" id="JAROKS010000619">
    <property type="protein sequence ID" value="KAK1784068.1"/>
    <property type="molecule type" value="Genomic_DNA"/>
</dbReference>
<accession>A0AAD9DKG2</accession>
<dbReference type="Proteomes" id="UP001239994">
    <property type="component" value="Unassembled WGS sequence"/>
</dbReference>
<reference evidence="4" key="1">
    <citation type="submission" date="2023-03" db="EMBL/GenBank/DDBJ databases">
        <title>Electrophorus voltai genome.</title>
        <authorList>
            <person name="Bian C."/>
        </authorList>
    </citation>
    <scope>NUCLEOTIDE SEQUENCE</scope>
    <source>
        <strain evidence="4">CB-2022</strain>
        <tissue evidence="4">Muscle</tissue>
    </source>
</reference>
<name>A0AAD9DKG2_9TELE</name>
<comment type="caution">
    <text evidence="4">The sequence shown here is derived from an EMBL/GenBank/DDBJ whole genome shotgun (WGS) entry which is preliminary data.</text>
</comment>